<dbReference type="AlphaFoldDB" id="A0A6N9NNT0"/>
<dbReference type="RefSeq" id="WP_160633714.1">
    <property type="nucleotide sequence ID" value="NZ_WWNE01000009.1"/>
</dbReference>
<dbReference type="InterPro" id="IPR007016">
    <property type="entry name" value="O-antigen_ligase-rel_domated"/>
</dbReference>
<dbReference type="Pfam" id="PF04932">
    <property type="entry name" value="Wzy_C"/>
    <property type="match status" value="1"/>
</dbReference>
<feature type="transmembrane region" description="Helical" evidence="5">
    <location>
        <begin position="135"/>
        <end position="153"/>
    </location>
</feature>
<evidence type="ECO:0000256" key="4">
    <source>
        <dbReference type="ARBA" id="ARBA00023136"/>
    </source>
</evidence>
<name>A0A6N9NNT0_9FLAO</name>
<feature type="transmembrane region" description="Helical" evidence="5">
    <location>
        <begin position="422"/>
        <end position="442"/>
    </location>
</feature>
<keyword evidence="2 5" id="KW-0812">Transmembrane</keyword>
<keyword evidence="3 5" id="KW-1133">Transmembrane helix</keyword>
<dbReference type="EMBL" id="WWNE01000009">
    <property type="protein sequence ID" value="NBG66757.1"/>
    <property type="molecule type" value="Genomic_DNA"/>
</dbReference>
<evidence type="ECO:0000256" key="2">
    <source>
        <dbReference type="ARBA" id="ARBA00022692"/>
    </source>
</evidence>
<feature type="transmembrane region" description="Helical" evidence="5">
    <location>
        <begin position="206"/>
        <end position="224"/>
    </location>
</feature>
<feature type="transmembrane region" description="Helical" evidence="5">
    <location>
        <begin position="6"/>
        <end position="24"/>
    </location>
</feature>
<feature type="transmembrane region" description="Helical" evidence="5">
    <location>
        <begin position="451"/>
        <end position="469"/>
    </location>
</feature>
<feature type="transmembrane region" description="Helical" evidence="5">
    <location>
        <begin position="69"/>
        <end position="93"/>
    </location>
</feature>
<gene>
    <name evidence="7" type="ORF">GQN54_11585</name>
</gene>
<feature type="transmembrane region" description="Helical" evidence="5">
    <location>
        <begin position="105"/>
        <end position="123"/>
    </location>
</feature>
<feature type="transmembrane region" description="Helical" evidence="5">
    <location>
        <begin position="165"/>
        <end position="186"/>
    </location>
</feature>
<dbReference type="GO" id="GO:0016020">
    <property type="term" value="C:membrane"/>
    <property type="evidence" value="ECO:0007669"/>
    <property type="project" value="UniProtKB-SubCell"/>
</dbReference>
<keyword evidence="4 5" id="KW-0472">Membrane</keyword>
<evidence type="ECO:0000256" key="5">
    <source>
        <dbReference type="SAM" id="Phobius"/>
    </source>
</evidence>
<keyword evidence="8" id="KW-1185">Reference proteome</keyword>
<evidence type="ECO:0000259" key="6">
    <source>
        <dbReference type="Pfam" id="PF04932"/>
    </source>
</evidence>
<dbReference type="Proteomes" id="UP000470771">
    <property type="component" value="Unassembled WGS sequence"/>
</dbReference>
<proteinExistence type="predicted"/>
<feature type="domain" description="O-antigen ligase-related" evidence="6">
    <location>
        <begin position="239"/>
        <end position="399"/>
    </location>
</feature>
<comment type="caution">
    <text evidence="7">The sequence shown here is derived from an EMBL/GenBank/DDBJ whole genome shotgun (WGS) entry which is preliminary data.</text>
</comment>
<reference evidence="7 8" key="1">
    <citation type="submission" date="2019-12" db="EMBL/GenBank/DDBJ databases">
        <authorList>
            <person name="Zhao J."/>
        </authorList>
    </citation>
    <scope>NUCLEOTIDE SEQUENCE [LARGE SCALE GENOMIC DNA]</scope>
    <source>
        <strain evidence="7 8">S-15</strain>
    </source>
</reference>
<protein>
    <recommendedName>
        <fullName evidence="6">O-antigen ligase-related domain-containing protein</fullName>
    </recommendedName>
</protein>
<dbReference type="PANTHER" id="PTHR37422:SF17">
    <property type="entry name" value="O-ANTIGEN LIGASE"/>
    <property type="match status" value="1"/>
</dbReference>
<feature type="transmembrane region" description="Helical" evidence="5">
    <location>
        <begin position="391"/>
        <end position="410"/>
    </location>
</feature>
<comment type="subcellular location">
    <subcellularLocation>
        <location evidence="1">Membrane</location>
        <topology evidence="1">Multi-pass membrane protein</topology>
    </subcellularLocation>
</comment>
<feature type="transmembrane region" description="Helical" evidence="5">
    <location>
        <begin position="274"/>
        <end position="292"/>
    </location>
</feature>
<dbReference type="InterPro" id="IPR051533">
    <property type="entry name" value="WaaL-like"/>
</dbReference>
<organism evidence="7 8">
    <name type="scientific">Acidiluteibacter ferrifornacis</name>
    <dbReference type="NCBI Taxonomy" id="2692424"/>
    <lineage>
        <taxon>Bacteria</taxon>
        <taxon>Pseudomonadati</taxon>
        <taxon>Bacteroidota</taxon>
        <taxon>Flavobacteriia</taxon>
        <taxon>Flavobacteriales</taxon>
        <taxon>Cryomorphaceae</taxon>
        <taxon>Acidiluteibacter</taxon>
    </lineage>
</organism>
<evidence type="ECO:0000256" key="3">
    <source>
        <dbReference type="ARBA" id="ARBA00022989"/>
    </source>
</evidence>
<dbReference type="PANTHER" id="PTHR37422">
    <property type="entry name" value="TEICHURONIC ACID BIOSYNTHESIS PROTEIN TUAE"/>
    <property type="match status" value="1"/>
</dbReference>
<evidence type="ECO:0000313" key="7">
    <source>
        <dbReference type="EMBL" id="NBG66757.1"/>
    </source>
</evidence>
<sequence length="479" mass="54945">MTDYLKHNMVLILSFLFIMTNGVLIAMENYWFSLVPFALALGLMAFLALDKLMLFVVLATPLSLNIEEFAIGGVGMFLPTEPLMFGVMIIFFLRLLYERKFDYRIIQHPITLSILFYLFWVFITTLTSEMPIVSLKYLVSRLWFIISFYFVGTQLFNNYKNINRFFWLFVIPLGIVVIYTSIHHSMNGFSERSGHWVMQPFLKDHTVYGAVLALVYPILFYLAFNPRYKRYQITSFLLIAVYTTGLILSYGRAAWISVVVAFVLYFVYKLKIRFSAILSIVVFFALFLSLFWTQIIKTLERNNQDSTGTNLTEHIQSISNISTDASNLERINRWKSAFRMFEERPVFGFGPGTYQFQYAPFQSAEDLTIISTNSGDVGNAHSEYIGPLAEMGLFGSLTYVIIIIVVYSRGSKLYHSLPKGEAKSLLLAILLGLTTYVVHGFLNNFLDTDKVAVPFWGFIAIIVAMDVYHKGNLLEESSQ</sequence>
<feature type="transmembrane region" description="Helical" evidence="5">
    <location>
        <begin position="236"/>
        <end position="268"/>
    </location>
</feature>
<evidence type="ECO:0000313" key="8">
    <source>
        <dbReference type="Proteomes" id="UP000470771"/>
    </source>
</evidence>
<evidence type="ECO:0000256" key="1">
    <source>
        <dbReference type="ARBA" id="ARBA00004141"/>
    </source>
</evidence>
<accession>A0A6N9NNT0</accession>